<accession>A0A5K4F637</accession>
<sequence length="72" mass="8129">MQFVCILILDSWHNTLIITLSKLDPCSKYSCFGAPHRAIQFPNNFATVIASILFGRTALHHVHIPRELLPLS</sequence>
<name>A0A5K4F637_SCHMA</name>
<proteinExistence type="predicted"/>
<dbReference type="WBParaSite" id="Smp_323600.1">
    <property type="protein sequence ID" value="Smp_323600.1"/>
    <property type="gene ID" value="Smp_323600"/>
</dbReference>
<dbReference type="Proteomes" id="UP000008854">
    <property type="component" value="Unassembled WGS sequence"/>
</dbReference>
<dbReference type="AlphaFoldDB" id="A0A5K4F637"/>
<organism evidence="1 2">
    <name type="scientific">Schistosoma mansoni</name>
    <name type="common">Blood fluke</name>
    <dbReference type="NCBI Taxonomy" id="6183"/>
    <lineage>
        <taxon>Eukaryota</taxon>
        <taxon>Metazoa</taxon>
        <taxon>Spiralia</taxon>
        <taxon>Lophotrochozoa</taxon>
        <taxon>Platyhelminthes</taxon>
        <taxon>Trematoda</taxon>
        <taxon>Digenea</taxon>
        <taxon>Strigeidida</taxon>
        <taxon>Schistosomatoidea</taxon>
        <taxon>Schistosomatidae</taxon>
        <taxon>Schistosoma</taxon>
    </lineage>
</organism>
<reference evidence="2" key="2">
    <citation type="submission" date="2019-11" db="UniProtKB">
        <authorList>
            <consortium name="WormBaseParasite"/>
        </authorList>
    </citation>
    <scope>IDENTIFICATION</scope>
    <source>
        <strain evidence="2">Puerto Rican</strain>
    </source>
</reference>
<dbReference type="InParanoid" id="A0A5K4F637"/>
<protein>
    <submittedName>
        <fullName evidence="2">Secreted protein</fullName>
    </submittedName>
</protein>
<reference evidence="1" key="1">
    <citation type="journal article" date="2012" name="PLoS Negl. Trop. Dis.">
        <title>A systematically improved high quality genome and transcriptome of the human blood fluke Schistosoma mansoni.</title>
        <authorList>
            <person name="Protasio A.V."/>
            <person name="Tsai I.J."/>
            <person name="Babbage A."/>
            <person name="Nichol S."/>
            <person name="Hunt M."/>
            <person name="Aslett M.A."/>
            <person name="De Silva N."/>
            <person name="Velarde G.S."/>
            <person name="Anderson T.J."/>
            <person name="Clark R.C."/>
            <person name="Davidson C."/>
            <person name="Dillon G.P."/>
            <person name="Holroyd N.E."/>
            <person name="LoVerde P.T."/>
            <person name="Lloyd C."/>
            <person name="McQuillan J."/>
            <person name="Oliveira G."/>
            <person name="Otto T.D."/>
            <person name="Parker-Manuel S.J."/>
            <person name="Quail M.A."/>
            <person name="Wilson R.A."/>
            <person name="Zerlotini A."/>
            <person name="Dunne D.W."/>
            <person name="Berriman M."/>
        </authorList>
    </citation>
    <scope>NUCLEOTIDE SEQUENCE [LARGE SCALE GENOMIC DNA]</scope>
    <source>
        <strain evidence="1">Puerto Rican</strain>
    </source>
</reference>
<evidence type="ECO:0000313" key="2">
    <source>
        <dbReference type="WBParaSite" id="Smp_323600.1"/>
    </source>
</evidence>
<evidence type="ECO:0000313" key="1">
    <source>
        <dbReference type="Proteomes" id="UP000008854"/>
    </source>
</evidence>
<keyword evidence="1" id="KW-1185">Reference proteome</keyword>